<sequence length="87" mass="10553">MLDIKNIDWKYISKHNNQVFIISEKILLNMDLFSEETQNTFRNNTEIEKFVEHKEKFYSIYTINQRIVDSKNNIILVCDEKTEDYTN</sequence>
<reference evidence="1 2" key="1">
    <citation type="submission" date="2019-03" db="EMBL/GenBank/DDBJ databases">
        <title>Genomic Encyclopedia of Type Strains, Phase IV (KMG-IV): sequencing the most valuable type-strain genomes for metagenomic binning, comparative biology and taxonomic classification.</title>
        <authorList>
            <person name="Goeker M."/>
        </authorList>
    </citation>
    <scope>NUCLEOTIDE SEQUENCE [LARGE SCALE GENOMIC DNA]</scope>
    <source>
        <strain evidence="1 2">DSM 24629</strain>
    </source>
</reference>
<gene>
    <name evidence="1" type="ORF">EDC18_102408</name>
</gene>
<proteinExistence type="predicted"/>
<dbReference type="Proteomes" id="UP000294902">
    <property type="component" value="Unassembled WGS sequence"/>
</dbReference>
<evidence type="ECO:0000313" key="2">
    <source>
        <dbReference type="Proteomes" id="UP000294902"/>
    </source>
</evidence>
<evidence type="ECO:0000313" key="1">
    <source>
        <dbReference type="EMBL" id="TCT16389.1"/>
    </source>
</evidence>
<dbReference type="EMBL" id="SMAL01000002">
    <property type="protein sequence ID" value="TCT16389.1"/>
    <property type="molecule type" value="Genomic_DNA"/>
</dbReference>
<keyword evidence="2" id="KW-1185">Reference proteome</keyword>
<organism evidence="1 2">
    <name type="scientific">Natranaerovirga pectinivora</name>
    <dbReference type="NCBI Taxonomy" id="682400"/>
    <lineage>
        <taxon>Bacteria</taxon>
        <taxon>Bacillati</taxon>
        <taxon>Bacillota</taxon>
        <taxon>Clostridia</taxon>
        <taxon>Lachnospirales</taxon>
        <taxon>Natranaerovirgaceae</taxon>
        <taxon>Natranaerovirga</taxon>
    </lineage>
</organism>
<dbReference type="AlphaFoldDB" id="A0A4R3MN20"/>
<comment type="caution">
    <text evidence="1">The sequence shown here is derived from an EMBL/GenBank/DDBJ whole genome shotgun (WGS) entry which is preliminary data.</text>
</comment>
<dbReference type="RefSeq" id="WP_132250746.1">
    <property type="nucleotide sequence ID" value="NZ_SMAL01000002.1"/>
</dbReference>
<accession>A0A4R3MN20</accession>
<name>A0A4R3MN20_9FIRM</name>
<protein>
    <submittedName>
        <fullName evidence="1">Uncharacterized protein</fullName>
    </submittedName>
</protein>